<evidence type="ECO:0008006" key="3">
    <source>
        <dbReference type="Google" id="ProtNLM"/>
    </source>
</evidence>
<evidence type="ECO:0000313" key="1">
    <source>
        <dbReference type="EMBL" id="MFC4609550.1"/>
    </source>
</evidence>
<protein>
    <recommendedName>
        <fullName evidence="3">Secreted protein</fullName>
    </recommendedName>
</protein>
<sequence>MFGGAGNIGIGRRLGRRLLAQGLAVLMAVAALTLAGPATQRADAVVSVCTGRPLKTIKFATGELRVYKKRQYACARTVSNTPGTRRAMSVSLQARGGHPAGDRGTFTRHAGPVTVHALNRCVRATGAVSGVAGSTGWILC</sequence>
<name>A0ABV9G8Z7_9ACTN</name>
<keyword evidence="2" id="KW-1185">Reference proteome</keyword>
<evidence type="ECO:0000313" key="2">
    <source>
        <dbReference type="Proteomes" id="UP001595993"/>
    </source>
</evidence>
<comment type="caution">
    <text evidence="1">The sequence shown here is derived from an EMBL/GenBank/DDBJ whole genome shotgun (WGS) entry which is preliminary data.</text>
</comment>
<dbReference type="EMBL" id="JBHSFE010000014">
    <property type="protein sequence ID" value="MFC4609550.1"/>
    <property type="molecule type" value="Genomic_DNA"/>
</dbReference>
<proteinExistence type="predicted"/>
<dbReference type="Proteomes" id="UP001595993">
    <property type="component" value="Unassembled WGS sequence"/>
</dbReference>
<reference evidence="2" key="1">
    <citation type="journal article" date="2019" name="Int. J. Syst. Evol. Microbiol.">
        <title>The Global Catalogue of Microorganisms (GCM) 10K type strain sequencing project: providing services to taxonomists for standard genome sequencing and annotation.</title>
        <authorList>
            <consortium name="The Broad Institute Genomics Platform"/>
            <consortium name="The Broad Institute Genome Sequencing Center for Infectious Disease"/>
            <person name="Wu L."/>
            <person name="Ma J."/>
        </authorList>
    </citation>
    <scope>NUCLEOTIDE SEQUENCE [LARGE SCALE GENOMIC DNA]</scope>
    <source>
        <strain evidence="2">CGMCC 4.7139</strain>
    </source>
</reference>
<gene>
    <name evidence="1" type="ORF">ACFO9E_17250</name>
</gene>
<organism evidence="1 2">
    <name type="scientific">Streptomyces maoxianensis</name>
    <dbReference type="NCBI Taxonomy" id="1459942"/>
    <lineage>
        <taxon>Bacteria</taxon>
        <taxon>Bacillati</taxon>
        <taxon>Actinomycetota</taxon>
        <taxon>Actinomycetes</taxon>
        <taxon>Kitasatosporales</taxon>
        <taxon>Streptomycetaceae</taxon>
        <taxon>Streptomyces</taxon>
    </lineage>
</organism>
<accession>A0ABV9G8Z7</accession>
<dbReference type="RefSeq" id="WP_381196447.1">
    <property type="nucleotide sequence ID" value="NZ_JBHSFE010000014.1"/>
</dbReference>